<dbReference type="Gene3D" id="3.10.10.10">
    <property type="entry name" value="HIV Type 1 Reverse Transcriptase, subunit A, domain 1"/>
    <property type="match status" value="1"/>
</dbReference>
<dbReference type="InParanoid" id="C5KG50"/>
<dbReference type="InterPro" id="IPR043128">
    <property type="entry name" value="Rev_trsase/Diguanyl_cyclase"/>
</dbReference>
<evidence type="ECO:0000313" key="3">
    <source>
        <dbReference type="Proteomes" id="UP000007800"/>
    </source>
</evidence>
<dbReference type="RefSeq" id="XP_002784610.1">
    <property type="nucleotide sequence ID" value="XM_002784564.1"/>
</dbReference>
<protein>
    <submittedName>
        <fullName evidence="2">Retrovirus polyprotein, putative</fullName>
    </submittedName>
</protein>
<dbReference type="EMBL" id="GG672918">
    <property type="protein sequence ID" value="EER16406.1"/>
    <property type="molecule type" value="Genomic_DNA"/>
</dbReference>
<proteinExistence type="predicted"/>
<dbReference type="InterPro" id="IPR051320">
    <property type="entry name" value="Viral_Replic_Matur_Polypro"/>
</dbReference>
<evidence type="ECO:0000256" key="1">
    <source>
        <dbReference type="SAM" id="MobiDB-lite"/>
    </source>
</evidence>
<evidence type="ECO:0000313" key="2">
    <source>
        <dbReference type="EMBL" id="EER16406.1"/>
    </source>
</evidence>
<dbReference type="AlphaFoldDB" id="C5KG50"/>
<dbReference type="Gene3D" id="3.30.70.270">
    <property type="match status" value="1"/>
</dbReference>
<gene>
    <name evidence="2" type="ORF">Pmar_PMAR021002</name>
</gene>
<dbReference type="SUPFAM" id="SSF56672">
    <property type="entry name" value="DNA/RNA polymerases"/>
    <property type="match status" value="1"/>
</dbReference>
<dbReference type="GeneID" id="9063481"/>
<feature type="region of interest" description="Disordered" evidence="1">
    <location>
        <begin position="115"/>
        <end position="139"/>
    </location>
</feature>
<reference evidence="2 3" key="1">
    <citation type="submission" date="2008-07" db="EMBL/GenBank/DDBJ databases">
        <authorList>
            <person name="El-Sayed N."/>
            <person name="Caler E."/>
            <person name="Inman J."/>
            <person name="Amedeo P."/>
            <person name="Hass B."/>
            <person name="Wortman J."/>
        </authorList>
    </citation>
    <scope>NUCLEOTIDE SEQUENCE [LARGE SCALE GENOMIC DNA]</scope>
    <source>
        <strain evidence="3">ATCC 50983 / TXsc</strain>
    </source>
</reference>
<dbReference type="PANTHER" id="PTHR33064">
    <property type="entry name" value="POL PROTEIN"/>
    <property type="match status" value="1"/>
</dbReference>
<organism evidence="3">
    <name type="scientific">Perkinsus marinus (strain ATCC 50983 / TXsc)</name>
    <dbReference type="NCBI Taxonomy" id="423536"/>
    <lineage>
        <taxon>Eukaryota</taxon>
        <taxon>Sar</taxon>
        <taxon>Alveolata</taxon>
        <taxon>Perkinsozoa</taxon>
        <taxon>Perkinsea</taxon>
        <taxon>Perkinsida</taxon>
        <taxon>Perkinsidae</taxon>
        <taxon>Perkinsus</taxon>
    </lineage>
</organism>
<name>C5KG50_PERM5</name>
<keyword evidence="3" id="KW-1185">Reference proteome</keyword>
<dbReference type="PANTHER" id="PTHR33064:SF37">
    <property type="entry name" value="RIBONUCLEASE H"/>
    <property type="match status" value="1"/>
</dbReference>
<dbReference type="OrthoDB" id="420169at2759"/>
<dbReference type="Proteomes" id="UP000007800">
    <property type="component" value="Unassembled WGS sequence"/>
</dbReference>
<accession>C5KG50</accession>
<dbReference type="InterPro" id="IPR043502">
    <property type="entry name" value="DNA/RNA_pol_sf"/>
</dbReference>
<feature type="compositionally biased region" description="Basic and acidic residues" evidence="1">
    <location>
        <begin position="115"/>
        <end position="128"/>
    </location>
</feature>
<sequence length="398" mass="44424">MNTVDLVRCNFSTLLQPGLNEVNVCFSQQHVSLPDNPWVKDVGINGNGKYFVVDGPIDTSSVSFGSFNILVANTSPKPIPLRSYEPIGRIVNGGGEKVSDSLRAELRKEKEKLDEAREEIFRDPDRDLPPTGDRTGPRRDEQYAAEVLKAIKLEECNDLSAEQRADLKLLITKYCRAFHLPGEIFSEIEGYKHRIETGDHPPIYCTPYAIPESQVQFVKTELDRMVAEGICRPSNSPWSSPVLIVSKKDEHGEKVRPRLICSVRAIVGGHIPLVAYMDDLLDHLAHLARVFERCLEKGIRLKPSKCHFGLPQIDYVGHRVSREGISPDPSKAKEISAISTLTSKPQLQAFLGLSGYYRLGSTEIIYVTMLPVHFTFVDLLVKMSRGDGVTLSSQSLKI</sequence>